<evidence type="ECO:0008006" key="3">
    <source>
        <dbReference type="Google" id="ProtNLM"/>
    </source>
</evidence>
<dbReference type="PANTHER" id="PTHR12526:SF630">
    <property type="entry name" value="GLYCOSYLTRANSFERASE"/>
    <property type="match status" value="1"/>
</dbReference>
<dbReference type="EMBL" id="PGYQ01000004">
    <property type="protein sequence ID" value="PKL72471.1"/>
    <property type="molecule type" value="Genomic_DNA"/>
</dbReference>
<proteinExistence type="predicted"/>
<dbReference type="SUPFAM" id="SSF53756">
    <property type="entry name" value="UDP-Glycosyltransferase/glycogen phosphorylase"/>
    <property type="match status" value="1"/>
</dbReference>
<dbReference type="AlphaFoldDB" id="A0A2N1UNU4"/>
<name>A0A2N1UNU4_9BACT</name>
<evidence type="ECO:0000313" key="2">
    <source>
        <dbReference type="Proteomes" id="UP000233414"/>
    </source>
</evidence>
<evidence type="ECO:0000313" key="1">
    <source>
        <dbReference type="EMBL" id="PKL72471.1"/>
    </source>
</evidence>
<protein>
    <recommendedName>
        <fullName evidence="3">Glycosyl transferase family 1 domain-containing protein</fullName>
    </recommendedName>
</protein>
<dbReference type="Gene3D" id="3.40.50.2000">
    <property type="entry name" value="Glycogen Phosphorylase B"/>
    <property type="match status" value="1"/>
</dbReference>
<sequence length="411" mass="48196">MMDIVIFGMNNFSRWFEKETFNRSAYILKNLLEDKRIGKVLYIDLLPCTKKQGIKSYIRNQIQAPQKKIIYRDVFSICRQIQSVSWQTEFLNISKGFFVYSTIDSVFREEVMIKKINKILKKLNFKNTILWSCNPMFCEYFGKLGEDVSCFDTIDNWIEYPGYKNQKQRLEKNYKLIKEKANIIFTVSTELINLFFQNRKNVYCVSQGIDLSRFQKELICPEDMKQISHPIIGCVGVINNRLDFDLISKIIEKNNPSAGGLSFVFIGPIWQDKNLKSEIEKLSRFDNVHFLGSKHFEKVPAYINQFDVCFTFYKVNLSTKCGDSMKMYEYLALGKPIIATNTGGVEKFSSLIEVVNTVEEFSNALKKCLKEKDENLKQKRIEEVKRHDWKNKVEEMLDKIESYKSVSKILK</sequence>
<gene>
    <name evidence="1" type="ORF">CVV26_01435</name>
</gene>
<dbReference type="Pfam" id="PF13692">
    <property type="entry name" value="Glyco_trans_1_4"/>
    <property type="match status" value="1"/>
</dbReference>
<comment type="caution">
    <text evidence="1">The sequence shown here is derived from an EMBL/GenBank/DDBJ whole genome shotgun (WGS) entry which is preliminary data.</text>
</comment>
<dbReference type="Proteomes" id="UP000233414">
    <property type="component" value="Unassembled WGS sequence"/>
</dbReference>
<dbReference type="PANTHER" id="PTHR12526">
    <property type="entry name" value="GLYCOSYLTRANSFERASE"/>
    <property type="match status" value="1"/>
</dbReference>
<reference evidence="1 2" key="1">
    <citation type="journal article" date="2017" name="ISME J.">
        <title>Potential for microbial H2 and metal transformations associated with novel bacteria and archaea in deep terrestrial subsurface sediments.</title>
        <authorList>
            <person name="Hernsdorf A.W."/>
            <person name="Amano Y."/>
            <person name="Miyakawa K."/>
            <person name="Ise K."/>
            <person name="Suzuki Y."/>
            <person name="Anantharaman K."/>
            <person name="Probst A."/>
            <person name="Burstein D."/>
            <person name="Thomas B.C."/>
            <person name="Banfield J.F."/>
        </authorList>
    </citation>
    <scope>NUCLEOTIDE SEQUENCE [LARGE SCALE GENOMIC DNA]</scope>
    <source>
        <strain evidence="1">HGW-Kuenenbacteria-1</strain>
    </source>
</reference>
<organism evidence="1 2">
    <name type="scientific">Candidatus Kuenenbacteria bacterium HGW-Kuenenbacteria-1</name>
    <dbReference type="NCBI Taxonomy" id="2013812"/>
    <lineage>
        <taxon>Bacteria</taxon>
        <taxon>Candidatus Kueneniibacteriota</taxon>
    </lineage>
</organism>
<accession>A0A2N1UNU4</accession>